<feature type="short sequence motif" description="Gly-cisPro motif, important for rejection of L-amino acids" evidence="3">
    <location>
        <begin position="137"/>
        <end position="138"/>
    </location>
</feature>
<dbReference type="EMBL" id="SNZB01000001">
    <property type="protein sequence ID" value="TDR23281.1"/>
    <property type="molecule type" value="Genomic_DNA"/>
</dbReference>
<dbReference type="EC" id="3.1.1.-" evidence="3"/>
<dbReference type="InterPro" id="IPR023509">
    <property type="entry name" value="DTD-like_sf"/>
</dbReference>
<dbReference type="GO" id="GO:0051500">
    <property type="term" value="F:D-tyrosyl-tRNA(Tyr) deacylase activity"/>
    <property type="evidence" value="ECO:0007669"/>
    <property type="project" value="TreeGrafter"/>
</dbReference>
<dbReference type="OrthoDB" id="9801395at2"/>
<dbReference type="GO" id="GO:0005737">
    <property type="term" value="C:cytoplasm"/>
    <property type="evidence" value="ECO:0007669"/>
    <property type="project" value="UniProtKB-SubCell"/>
</dbReference>
<dbReference type="InterPro" id="IPR003732">
    <property type="entry name" value="Daa-tRNA_deacyls_DTD"/>
</dbReference>
<dbReference type="SUPFAM" id="SSF69500">
    <property type="entry name" value="DTD-like"/>
    <property type="match status" value="1"/>
</dbReference>
<comment type="caution">
    <text evidence="4">The sequence shown here is derived from an EMBL/GenBank/DDBJ whole genome shotgun (WGS) entry which is preliminary data.</text>
</comment>
<dbReference type="AlphaFoldDB" id="A0A4V3DIR6"/>
<dbReference type="RefSeq" id="WP_099018066.1">
    <property type="nucleotide sequence ID" value="NZ_NIHB01000001.1"/>
</dbReference>
<evidence type="ECO:0000313" key="4">
    <source>
        <dbReference type="EMBL" id="TDR23281.1"/>
    </source>
</evidence>
<comment type="subunit">
    <text evidence="3">Homodimer.</text>
</comment>
<dbReference type="HAMAP" id="MF_00518">
    <property type="entry name" value="Deacylase_Dtd"/>
    <property type="match status" value="1"/>
</dbReference>
<dbReference type="Gene3D" id="3.50.80.10">
    <property type="entry name" value="D-tyrosyl-tRNA(Tyr) deacylase"/>
    <property type="match status" value="1"/>
</dbReference>
<dbReference type="GO" id="GO:0000049">
    <property type="term" value="F:tRNA binding"/>
    <property type="evidence" value="ECO:0007669"/>
    <property type="project" value="UniProtKB-UniRule"/>
</dbReference>
<keyword evidence="3" id="KW-0820">tRNA-binding</keyword>
<name>A0A4V3DIR6_9GAMM</name>
<proteinExistence type="inferred from homology"/>
<keyword evidence="5" id="KW-1185">Reference proteome</keyword>
<keyword evidence="2 3" id="KW-0378">Hydrolase</keyword>
<dbReference type="NCBIfam" id="TIGR00256">
    <property type="entry name" value="D-aminoacyl-tRNA deacylase"/>
    <property type="match status" value="1"/>
</dbReference>
<keyword evidence="3" id="KW-0694">RNA-binding</keyword>
<accession>A0A4V3DIR6</accession>
<sequence length="146" mass="16037">MKILIQKVKQAQVDVAGKTVGKIQQGILALVGVEREDSTEKAEQLLNKLCRYRIFPDEAGKMNLSLNDIQGELLLVSQFTLVADTKKGNRPGFSRGATPEHGELIFNQLVKLANNTGLKIQTGQFGADMQVSLINDGPVTFWLETP</sequence>
<dbReference type="FunFam" id="3.50.80.10:FF:000001">
    <property type="entry name" value="D-aminoacyl-tRNA deacylase"/>
    <property type="match status" value="1"/>
</dbReference>
<evidence type="ECO:0000256" key="2">
    <source>
        <dbReference type="ARBA" id="ARBA00022801"/>
    </source>
</evidence>
<comment type="subcellular location">
    <subcellularLocation>
        <location evidence="3">Cytoplasm</location>
    </subcellularLocation>
</comment>
<dbReference type="GO" id="GO:0106026">
    <property type="term" value="F:Gly-tRNA(Ala) deacylase activity"/>
    <property type="evidence" value="ECO:0007669"/>
    <property type="project" value="UniProtKB-UniRule"/>
</dbReference>
<dbReference type="EC" id="3.1.1.96" evidence="3"/>
<comment type="catalytic activity">
    <reaction evidence="3">
        <text>glycyl-tRNA(Ala) + H2O = tRNA(Ala) + glycine + H(+)</text>
        <dbReference type="Rhea" id="RHEA:53744"/>
        <dbReference type="Rhea" id="RHEA-COMP:9657"/>
        <dbReference type="Rhea" id="RHEA-COMP:13640"/>
        <dbReference type="ChEBI" id="CHEBI:15377"/>
        <dbReference type="ChEBI" id="CHEBI:15378"/>
        <dbReference type="ChEBI" id="CHEBI:57305"/>
        <dbReference type="ChEBI" id="CHEBI:78442"/>
        <dbReference type="ChEBI" id="CHEBI:78522"/>
    </reaction>
</comment>
<dbReference type="PANTHER" id="PTHR10472:SF5">
    <property type="entry name" value="D-AMINOACYL-TRNA DEACYLASE 1"/>
    <property type="match status" value="1"/>
</dbReference>
<dbReference type="Proteomes" id="UP000295724">
    <property type="component" value="Unassembled WGS sequence"/>
</dbReference>
<organism evidence="4 5">
    <name type="scientific">Marinicella litoralis</name>
    <dbReference type="NCBI Taxonomy" id="644220"/>
    <lineage>
        <taxon>Bacteria</taxon>
        <taxon>Pseudomonadati</taxon>
        <taxon>Pseudomonadota</taxon>
        <taxon>Gammaproteobacteria</taxon>
        <taxon>Lysobacterales</taxon>
        <taxon>Marinicellaceae</taxon>
        <taxon>Marinicella</taxon>
    </lineage>
</organism>
<reference evidence="4 5" key="1">
    <citation type="submission" date="2019-03" db="EMBL/GenBank/DDBJ databases">
        <title>Genomic Encyclopedia of Type Strains, Phase IV (KMG-IV): sequencing the most valuable type-strain genomes for metagenomic binning, comparative biology and taxonomic classification.</title>
        <authorList>
            <person name="Goeker M."/>
        </authorList>
    </citation>
    <scope>NUCLEOTIDE SEQUENCE [LARGE SCALE GENOMIC DNA]</scope>
    <source>
        <strain evidence="4 5">DSM 25488</strain>
    </source>
</reference>
<evidence type="ECO:0000256" key="3">
    <source>
        <dbReference type="HAMAP-Rule" id="MF_00518"/>
    </source>
</evidence>
<gene>
    <name evidence="3" type="primary">dtd</name>
    <name evidence="4" type="ORF">C8D91_0141</name>
</gene>
<dbReference type="CDD" id="cd00563">
    <property type="entry name" value="Dtyr_deacylase"/>
    <property type="match status" value="1"/>
</dbReference>
<keyword evidence="3" id="KW-0963">Cytoplasm</keyword>
<protein>
    <recommendedName>
        <fullName evidence="3">D-aminoacyl-tRNA deacylase</fullName>
        <shortName evidence="3">DTD</shortName>
        <ecNumber evidence="3">3.1.1.96</ecNumber>
    </recommendedName>
    <alternativeName>
        <fullName evidence="3">Gly-tRNA(Ala) deacylase</fullName>
        <ecNumber evidence="3">3.1.1.-</ecNumber>
    </alternativeName>
</protein>
<comment type="similarity">
    <text evidence="1 3">Belongs to the DTD family.</text>
</comment>
<dbReference type="GO" id="GO:0019478">
    <property type="term" value="P:D-amino acid catabolic process"/>
    <property type="evidence" value="ECO:0007669"/>
    <property type="project" value="UniProtKB-UniRule"/>
</dbReference>
<comment type="function">
    <text evidence="3">An aminoacyl-tRNA editing enzyme that deacylates mischarged D-aminoacyl-tRNAs. Also deacylates mischarged glycyl-tRNA(Ala), protecting cells against glycine mischarging by AlaRS. Acts via tRNA-based rather than protein-based catalysis; rejects L-amino acids rather than detecting D-amino acids in the active site. By recycling D-aminoacyl-tRNA to D-amino acids and free tRNA molecules, this enzyme counteracts the toxicity associated with the formation of D-aminoacyl-tRNA entities in vivo and helps enforce protein L-homochirality.</text>
</comment>
<dbReference type="PANTHER" id="PTHR10472">
    <property type="entry name" value="D-TYROSYL-TRNA TYR DEACYLASE"/>
    <property type="match status" value="1"/>
</dbReference>
<dbReference type="GO" id="GO:0043908">
    <property type="term" value="F:Ser(Gly)-tRNA(Ala) hydrolase activity"/>
    <property type="evidence" value="ECO:0007669"/>
    <property type="project" value="UniProtKB-UniRule"/>
</dbReference>
<comment type="domain">
    <text evidence="3">A Gly-cisPro motif from one monomer fits into the active site of the other monomer to allow specific chiral rejection of L-amino acids.</text>
</comment>
<evidence type="ECO:0000313" key="5">
    <source>
        <dbReference type="Proteomes" id="UP000295724"/>
    </source>
</evidence>
<comment type="catalytic activity">
    <reaction evidence="3">
        <text>a D-aminoacyl-tRNA + H2O = a tRNA + a D-alpha-amino acid + H(+)</text>
        <dbReference type="Rhea" id="RHEA:13953"/>
        <dbReference type="Rhea" id="RHEA-COMP:10123"/>
        <dbReference type="Rhea" id="RHEA-COMP:10124"/>
        <dbReference type="ChEBI" id="CHEBI:15377"/>
        <dbReference type="ChEBI" id="CHEBI:15378"/>
        <dbReference type="ChEBI" id="CHEBI:59871"/>
        <dbReference type="ChEBI" id="CHEBI:78442"/>
        <dbReference type="ChEBI" id="CHEBI:79333"/>
        <dbReference type="EC" id="3.1.1.96"/>
    </reaction>
</comment>
<evidence type="ECO:0000256" key="1">
    <source>
        <dbReference type="ARBA" id="ARBA00009673"/>
    </source>
</evidence>
<dbReference type="Pfam" id="PF02580">
    <property type="entry name" value="Tyr_Deacylase"/>
    <property type="match status" value="1"/>
</dbReference>